<organism evidence="1">
    <name type="scientific">Desulfitobacterium hafniense</name>
    <name type="common">Desulfitobacterium frappieri</name>
    <dbReference type="NCBI Taxonomy" id="49338"/>
    <lineage>
        <taxon>Bacteria</taxon>
        <taxon>Bacillati</taxon>
        <taxon>Bacillota</taxon>
        <taxon>Clostridia</taxon>
        <taxon>Eubacteriales</taxon>
        <taxon>Desulfitobacteriaceae</taxon>
        <taxon>Desulfitobacterium</taxon>
    </lineage>
</organism>
<sequence length="78" mass="9049">MRMSELLKRYQGMIFEMYLSGRITEDEFNLLSALSEGMEADEKAVELVTKILPNDIKDQDIIDCILARQFKTALMMLE</sequence>
<gene>
    <name evidence="1" type="ORF">DPCES_5391</name>
</gene>
<accession>A0A098AUA2</accession>
<proteinExistence type="predicted"/>
<protein>
    <submittedName>
        <fullName evidence="1">Uncharacterized protein</fullName>
    </submittedName>
</protein>
<dbReference type="AlphaFoldDB" id="A0A098AUA2"/>
<evidence type="ECO:0000313" key="1">
    <source>
        <dbReference type="EMBL" id="CDV96389.1"/>
    </source>
</evidence>
<dbReference type="EMBL" id="LK996027">
    <property type="protein sequence ID" value="CDV96389.1"/>
    <property type="molecule type" value="Genomic_DNA"/>
</dbReference>
<reference evidence="1" key="1">
    <citation type="submission" date="2014-07" db="EMBL/GenBank/DDBJ databases">
        <authorList>
            <person name="Hornung V.Bastian."/>
        </authorList>
    </citation>
    <scope>NUCLEOTIDE SEQUENCE</scope>
    <source>
        <strain evidence="1">PCE-S</strain>
    </source>
</reference>
<dbReference type="PATRIC" id="fig|49338.4.peg.5803"/>
<name>A0A098AUA2_DESHA</name>